<feature type="signal peptide" evidence="1">
    <location>
        <begin position="1"/>
        <end position="26"/>
    </location>
</feature>
<evidence type="ECO:0000313" key="3">
    <source>
        <dbReference type="Proteomes" id="UP000063699"/>
    </source>
</evidence>
<dbReference type="EMBL" id="CP012752">
    <property type="protein sequence ID" value="ALG10557.1"/>
    <property type="molecule type" value="Genomic_DNA"/>
</dbReference>
<protein>
    <recommendedName>
        <fullName evidence="4">Secreted protein</fullName>
    </recommendedName>
</protein>
<name>A0A0N9I729_9PSEU</name>
<dbReference type="KEGG" id="kphy:AOZ06_29945"/>
<evidence type="ECO:0000256" key="1">
    <source>
        <dbReference type="SAM" id="SignalP"/>
    </source>
</evidence>
<dbReference type="AlphaFoldDB" id="A0A0N9I729"/>
<evidence type="ECO:0000313" key="2">
    <source>
        <dbReference type="EMBL" id="ALG10557.1"/>
    </source>
</evidence>
<feature type="chain" id="PRO_5006035909" description="Secreted protein" evidence="1">
    <location>
        <begin position="27"/>
        <end position="113"/>
    </location>
</feature>
<gene>
    <name evidence="2" type="ORF">AOZ06_29945</name>
</gene>
<accession>A0A0N9I729</accession>
<reference evidence="2 3" key="1">
    <citation type="submission" date="2015-07" db="EMBL/GenBank/DDBJ databases">
        <title>Genome sequencing of Kibdelosporangium phytohabitans.</title>
        <authorList>
            <person name="Qin S."/>
            <person name="Xing K."/>
        </authorList>
    </citation>
    <scope>NUCLEOTIDE SEQUENCE [LARGE SCALE GENOMIC DNA]</scope>
    <source>
        <strain evidence="2 3">KLBMP1111</strain>
    </source>
</reference>
<organism evidence="2 3">
    <name type="scientific">Kibdelosporangium phytohabitans</name>
    <dbReference type="NCBI Taxonomy" id="860235"/>
    <lineage>
        <taxon>Bacteria</taxon>
        <taxon>Bacillati</taxon>
        <taxon>Actinomycetota</taxon>
        <taxon>Actinomycetes</taxon>
        <taxon>Pseudonocardiales</taxon>
        <taxon>Pseudonocardiaceae</taxon>
        <taxon>Kibdelosporangium</taxon>
    </lineage>
</organism>
<sequence>MHMKTAKTAILAGVIALVSVGGTAVAATPDSASGAGVAAAPCGTSYPSGPGGDFMTYRNCGQQTQYIRPYNTRTGRFEFACRTIGRNVERTWTVWKPVTEWVGANYTPTSQCS</sequence>
<proteinExistence type="predicted"/>
<keyword evidence="3" id="KW-1185">Reference proteome</keyword>
<dbReference type="Proteomes" id="UP000063699">
    <property type="component" value="Chromosome"/>
</dbReference>
<evidence type="ECO:0008006" key="4">
    <source>
        <dbReference type="Google" id="ProtNLM"/>
    </source>
</evidence>
<keyword evidence="1" id="KW-0732">Signal</keyword>